<feature type="domain" description="Peptidase C50" evidence="6">
    <location>
        <begin position="2046"/>
        <end position="2155"/>
    </location>
</feature>
<organism evidence="7 8">
    <name type="scientific">Discostella pseudostelligera</name>
    <dbReference type="NCBI Taxonomy" id="259834"/>
    <lineage>
        <taxon>Eukaryota</taxon>
        <taxon>Sar</taxon>
        <taxon>Stramenopiles</taxon>
        <taxon>Ochrophyta</taxon>
        <taxon>Bacillariophyta</taxon>
        <taxon>Coscinodiscophyceae</taxon>
        <taxon>Thalassiosirophycidae</taxon>
        <taxon>Stephanodiscales</taxon>
        <taxon>Stephanodiscaceae</taxon>
        <taxon>Discostella</taxon>
    </lineage>
</organism>
<dbReference type="Pfam" id="PF03568">
    <property type="entry name" value="Separin_C"/>
    <property type="match status" value="1"/>
</dbReference>
<dbReference type="EMBL" id="JALLBG020000121">
    <property type="protein sequence ID" value="KAL3763535.1"/>
    <property type="molecule type" value="Genomic_DNA"/>
</dbReference>
<evidence type="ECO:0000313" key="7">
    <source>
        <dbReference type="EMBL" id="KAL3763535.1"/>
    </source>
</evidence>
<feature type="region of interest" description="Disordered" evidence="5">
    <location>
        <begin position="1865"/>
        <end position="1889"/>
    </location>
</feature>
<evidence type="ECO:0000256" key="5">
    <source>
        <dbReference type="SAM" id="MobiDB-lite"/>
    </source>
</evidence>
<dbReference type="Proteomes" id="UP001530293">
    <property type="component" value="Unassembled WGS sequence"/>
</dbReference>
<reference evidence="7 8" key="1">
    <citation type="submission" date="2024-10" db="EMBL/GenBank/DDBJ databases">
        <title>Updated reference genomes for cyclostephanoid diatoms.</title>
        <authorList>
            <person name="Roberts W.R."/>
            <person name="Alverson A.J."/>
        </authorList>
    </citation>
    <scope>NUCLEOTIDE SEQUENCE [LARGE SCALE GENOMIC DNA]</scope>
    <source>
        <strain evidence="7 8">AJA232-27</strain>
    </source>
</reference>
<dbReference type="EC" id="3.4.22.49" evidence="2"/>
<dbReference type="PANTHER" id="PTHR12792">
    <property type="entry name" value="EXTRA SPINDLE POLES 1-RELATED"/>
    <property type="match status" value="1"/>
</dbReference>
<dbReference type="PANTHER" id="PTHR12792:SF0">
    <property type="entry name" value="SEPARIN"/>
    <property type="match status" value="1"/>
</dbReference>
<evidence type="ECO:0000259" key="6">
    <source>
        <dbReference type="PROSITE" id="PS51700"/>
    </source>
</evidence>
<dbReference type="PROSITE" id="PS51700">
    <property type="entry name" value="SEPARIN"/>
    <property type="match status" value="1"/>
</dbReference>
<comment type="caution">
    <text evidence="7">The sequence shown here is derived from an EMBL/GenBank/DDBJ whole genome shotgun (WGS) entry which is preliminary data.</text>
</comment>
<feature type="region of interest" description="Disordered" evidence="5">
    <location>
        <begin position="19"/>
        <end position="41"/>
    </location>
</feature>
<sequence>MRNPMEELSVSLTELHLGRTNSDKSTTVQTMDASTHPIPEQCSCSPFPPIGYGAKNIALSTTNNNDDDDNDNKPKCILEDALRIIEKSGERDLVGSMLQVPALLDAIASASWSLTPSQYIMLLDENSTKVMNIAKQCLKILSSSASSSSTKKSASSNNGNKDEGAKEELEMALLRMALYSLRSIVPIFLESETDPSKIQVIIKLLYHCVVIAGDACHRTLQSFTASSREKDGLKAMSYAMICLGAYEGLGICTVSHDKKKSLMGSKRGVVSWDELLPVPGLDEEANNASTATKGIPHQQFVKIAMECALCASSSLLNLSLMSLRVGANGMNHPWSILDDFHFVSSVIVETCSGEHHKGPMFQQLLSNVAFPYVMQSLFVVNADGDSMTFDADALRHVTKVFRILWDGASSVEEVCGVKNSFDLRLSCFEMRKDAILFILRTLRDVFLKRPDLSSKELLSLFDRASSSAMKSAGIFDKAAGKPHEKKSALLPFHDVVGNELDRIAMQLCSGKSRQEGIPLPSSYYEYCVYRSIHRWRLLGSVQSEQTPPNLCLGKRTTRMSSKEAESLVGIHTFTIIHIALRALHHLNSDLDIVGISESDCQQAIANFELVVINNASPSSHNRCKTLFQLLDLQREATIIISKDQTDSPYSGKGQCIATLASVIGLCFAPLDAKLSQSSKDQSKCLNFRLSYADSCVKSASLFGIASEMSTTSDKHGEYSIRADTQLINSYKILITEIGRLEEKNVNRRAPPVLAIEMFAKAAAILGRRRFDRKQEVLASLKPQMMATEIMSRVAIKAPDEVLFNTYQLPNRYMLLSSALDAVGCASESLAALALAARCTVEMLSSSSEMSNSDSQIIGDTTSLQILLFPENAVLHTEPQCSVLAGALSPIVKRLIRTYIDHEKSSTKESRYNCAKPSFEHDIMENTLIDEVLEVASTSAGERRSHLSCYVRLSKLFDFGLWNPSRSDGAALTAEKIIVVHEVLKSTIKIAKSSTVDDDALFLHIIEEMEEFLTTQQKRLVDILDSDSQRELISSFHVTVAGQLIETRLLYLPKPTSWVLCQSSITKRELKLLELACIHLGLAETRLAAVDLNQSIEHDAYHFVQLAAVQLLLAIFSEHLSLAGVSMDLPSRAKSIQSVMEKYTVTLCTCSHAINLLVESKEESQPPVVESLLSTLKRLMRWFFSRSDPTSSAECFNLLQKVYSFEAQSTSFLDSPSDVVSVSAKFEDLVPILCGSFDPKIFLDYEHDDFQMDSVIQCLTMTLQTLSDAPAISASAGLQTILCHPGAFDEITSQTQSTDEEEDSDSSLASETNLMLQKRMLVTSMLMLRAKLCIDAGRPTTAVNYLEWCRAHCRDLLNYLYSSRNCVDNLTVDDIALQVEDMLTSCYERLAVAFYLQGIRRKAEDFALLAVMRLKILSIDKFGQINMQELIGLIERHDRHECILNPIRSLMKVKALSTPPDRTVSQQILIESVEWMRDIDSDDYAFHINSLLSKSKNAVAYDDSFWHAPSFRAKSNHVMGRLCKELGQHIGQDQTNALVPNTFLAKRACLELKTRIHCGIGSGFLGIDVADEAVSSMLEEVTQSNLSSGISNAEAYYQLGLIALKGARTSGELQELWNEGANSNGSTLRYTFEAKKLFHFALAQAPPSSFILTKNILRCVALVTGPTDEQGETGFTTASLVNISVGGASRNIVRDGIRGGKVLEAFQAFDDESLEHDARVKAVNRLIQNAAALIPSNWNISTMATCPTGELLISSIRVLLNSGEERSVECSTACIFPASTEDSPSGLHADILVPLDRIIERSQNQLRGITEEVQNDEFDEKSKRRKWWKERRSIDEDLESLLRHAEKIYFMHDPIRQKLIPDSFVPSRERRSLSSSDDDSSECSDLGPGNLESKFEAAERQHPAPIMFDKESVRLKLSKLTVATIKSKLASYCGSNANIKKKNKADLIDLLLNEMENDREMVEVESASASSTTGSGNESQNSWNDTGNVQAPVEPCTIFILDEHLLRFPFESMDMLSDIAITRVPSLPFVLATLLELDGNPLPLVDPRRVKYVVDPESNLSESASTLGPALNLMALNNGWDWEGVIGEMPSTEFMSGAIARENGLYLYCGHGGGEKSFSRSQVEEFMTSDDGVRGCRTPVVLMGCSSGRLQSVNMPKEYSTEHEIIMHYEPEGIALSYLYAGAPCVVGNLWDVTDRDIDRYCLTLMEDFLQSTTSDDLPREISPSLAKCVANARRACKLRYIVGSAPVCYGVPVVCSTV</sequence>
<dbReference type="GO" id="GO:0016787">
    <property type="term" value="F:hydrolase activity"/>
    <property type="evidence" value="ECO:0007669"/>
    <property type="project" value="UniProtKB-KW"/>
</dbReference>
<dbReference type="GO" id="GO:0000280">
    <property type="term" value="P:nuclear division"/>
    <property type="evidence" value="ECO:0007669"/>
    <property type="project" value="UniProtKB-ARBA"/>
</dbReference>
<dbReference type="GO" id="GO:0098813">
    <property type="term" value="P:nuclear chromosome segregation"/>
    <property type="evidence" value="ECO:0007669"/>
    <property type="project" value="UniProtKB-ARBA"/>
</dbReference>
<evidence type="ECO:0000256" key="3">
    <source>
        <dbReference type="ARBA" id="ARBA00022801"/>
    </source>
</evidence>
<name>A0ABD3MHF2_9STRA</name>
<gene>
    <name evidence="7" type="ORF">ACHAWU_009219</name>
</gene>
<evidence type="ECO:0000313" key="8">
    <source>
        <dbReference type="Proteomes" id="UP001530293"/>
    </source>
</evidence>
<feature type="compositionally biased region" description="Polar residues" evidence="5">
    <location>
        <begin position="19"/>
        <end position="33"/>
    </location>
</feature>
<accession>A0ABD3MHF2</accession>
<proteinExistence type="predicted"/>
<protein>
    <recommendedName>
        <fullName evidence="2">separase</fullName>
        <ecNumber evidence="2">3.4.22.49</ecNumber>
    </recommendedName>
</protein>
<evidence type="ECO:0000256" key="1">
    <source>
        <dbReference type="ARBA" id="ARBA00000451"/>
    </source>
</evidence>
<dbReference type="InterPro" id="IPR030397">
    <property type="entry name" value="SEPARIN_core_dom"/>
</dbReference>
<keyword evidence="4" id="KW-0159">Chromosome partition</keyword>
<keyword evidence="3" id="KW-0378">Hydrolase</keyword>
<comment type="catalytic activity">
    <reaction evidence="1">
        <text>All bonds known to be hydrolyzed by this endopeptidase have arginine in P1 and an acidic residue in P4. P6 is often occupied by an acidic residue or by a hydroxy-amino-acid residue, the phosphorylation of which enhances cleavage.</text>
        <dbReference type="EC" id="3.4.22.49"/>
    </reaction>
</comment>
<keyword evidence="8" id="KW-1185">Reference proteome</keyword>
<dbReference type="InterPro" id="IPR005314">
    <property type="entry name" value="Peptidase_C50"/>
</dbReference>
<evidence type="ECO:0000256" key="4">
    <source>
        <dbReference type="ARBA" id="ARBA00022829"/>
    </source>
</evidence>
<evidence type="ECO:0000256" key="2">
    <source>
        <dbReference type="ARBA" id="ARBA00012489"/>
    </source>
</evidence>